<sequence>MAVLLTPVVTLPVVPAASRRRDLSCWLAFVQEAFANVPGRGWHSRVVWQRVAGWRSRELSSFEPSRMATLELAALLHDIGRALDPLDLSPHGFVGAQFLDDLGLTDVAPLVAHHSGAGLEAADRGLGHLDRWQPADPELQALLDYADRTVNSRGQMVTLAQRREELVARSGEGSAKLVRFDLLLPDALRTEAWLASLT</sequence>
<dbReference type="AlphaFoldDB" id="A0A6J6ABY8"/>
<gene>
    <name evidence="3" type="ORF">UFOPK2656_03470</name>
    <name evidence="4" type="ORF">UFOPK3099_01575</name>
    <name evidence="5" type="ORF">UFOPK3267_01685</name>
    <name evidence="6" type="ORF">UFOPK3651_03343</name>
    <name evidence="7" type="ORF">UFOPK3931_02914</name>
    <name evidence="2" type="ORF">UFOPK4189_03463</name>
</gene>
<evidence type="ECO:0000313" key="4">
    <source>
        <dbReference type="EMBL" id="CAB4824282.1"/>
    </source>
</evidence>
<evidence type="ECO:0000313" key="5">
    <source>
        <dbReference type="EMBL" id="CAB4851733.1"/>
    </source>
</evidence>
<reference evidence="2" key="1">
    <citation type="submission" date="2020-05" db="EMBL/GenBank/DDBJ databases">
        <authorList>
            <person name="Chiriac C."/>
            <person name="Salcher M."/>
            <person name="Ghai R."/>
            <person name="Kavagutti S V."/>
        </authorList>
    </citation>
    <scope>NUCLEOTIDE SEQUENCE</scope>
</reference>
<dbReference type="EMBL" id="CAFBOL010000117">
    <property type="protein sequence ID" value="CAB5012893.1"/>
    <property type="molecule type" value="Genomic_DNA"/>
</dbReference>
<evidence type="ECO:0000313" key="3">
    <source>
        <dbReference type="EMBL" id="CAB4749757.1"/>
    </source>
</evidence>
<accession>A0A6J6ABY8</accession>
<dbReference type="EMBL" id="CAESGF010000043">
    <property type="protein sequence ID" value="CAB4365721.1"/>
    <property type="molecule type" value="Genomic_DNA"/>
</dbReference>
<dbReference type="EMBL" id="CAEZYF010000040">
    <property type="protein sequence ID" value="CAB4749757.1"/>
    <property type="molecule type" value="Genomic_DNA"/>
</dbReference>
<evidence type="ECO:0000259" key="1">
    <source>
        <dbReference type="Pfam" id="PF01966"/>
    </source>
</evidence>
<name>A0A6J6ABY8_9ZZZZ</name>
<evidence type="ECO:0000313" key="6">
    <source>
        <dbReference type="EMBL" id="CAB4958372.1"/>
    </source>
</evidence>
<dbReference type="Gene3D" id="1.10.3210.10">
    <property type="entry name" value="Hypothetical protein af1432"/>
    <property type="match status" value="1"/>
</dbReference>
<feature type="domain" description="HD" evidence="1">
    <location>
        <begin position="64"/>
        <end position="149"/>
    </location>
</feature>
<dbReference type="SUPFAM" id="SSF109604">
    <property type="entry name" value="HD-domain/PDEase-like"/>
    <property type="match status" value="1"/>
</dbReference>
<dbReference type="CDD" id="cd00077">
    <property type="entry name" value="HDc"/>
    <property type="match status" value="1"/>
</dbReference>
<evidence type="ECO:0000313" key="2">
    <source>
        <dbReference type="EMBL" id="CAB4365721.1"/>
    </source>
</evidence>
<dbReference type="InterPro" id="IPR006674">
    <property type="entry name" value="HD_domain"/>
</dbReference>
<dbReference type="EMBL" id="CAFAAV010000119">
    <property type="protein sequence ID" value="CAB4824282.1"/>
    <property type="molecule type" value="Genomic_DNA"/>
</dbReference>
<proteinExistence type="predicted"/>
<organism evidence="2">
    <name type="scientific">freshwater metagenome</name>
    <dbReference type="NCBI Taxonomy" id="449393"/>
    <lineage>
        <taxon>unclassified sequences</taxon>
        <taxon>metagenomes</taxon>
        <taxon>ecological metagenomes</taxon>
    </lineage>
</organism>
<dbReference type="EMBL" id="CAFBMT010000038">
    <property type="protein sequence ID" value="CAB4958372.1"/>
    <property type="molecule type" value="Genomic_DNA"/>
</dbReference>
<protein>
    <submittedName>
        <fullName evidence="2">Unannotated protein</fullName>
    </submittedName>
</protein>
<dbReference type="Pfam" id="PF01966">
    <property type="entry name" value="HD"/>
    <property type="match status" value="1"/>
</dbReference>
<dbReference type="EMBL" id="CAFBIY010000093">
    <property type="protein sequence ID" value="CAB4851733.1"/>
    <property type="molecule type" value="Genomic_DNA"/>
</dbReference>
<dbReference type="InterPro" id="IPR003607">
    <property type="entry name" value="HD/PDEase_dom"/>
</dbReference>
<evidence type="ECO:0000313" key="7">
    <source>
        <dbReference type="EMBL" id="CAB5012893.1"/>
    </source>
</evidence>